<dbReference type="GO" id="GO:0004386">
    <property type="term" value="F:helicase activity"/>
    <property type="evidence" value="ECO:0007669"/>
    <property type="project" value="UniProtKB-KW"/>
</dbReference>
<evidence type="ECO:0000313" key="1">
    <source>
        <dbReference type="EMBL" id="AFO66526.1"/>
    </source>
</evidence>
<keyword evidence="1" id="KW-0347">Helicase</keyword>
<organism evidence="1">
    <name type="scientific">Brassica napus</name>
    <name type="common">Rape</name>
    <dbReference type="NCBI Taxonomy" id="3708"/>
    <lineage>
        <taxon>Eukaryota</taxon>
        <taxon>Viridiplantae</taxon>
        <taxon>Streptophyta</taxon>
        <taxon>Embryophyta</taxon>
        <taxon>Tracheophyta</taxon>
        <taxon>Spermatophyta</taxon>
        <taxon>Magnoliopsida</taxon>
        <taxon>eudicotyledons</taxon>
        <taxon>Gunneridae</taxon>
        <taxon>Pentapetalae</taxon>
        <taxon>rosids</taxon>
        <taxon>malvids</taxon>
        <taxon>Brassicales</taxon>
        <taxon>Brassicaceae</taxon>
        <taxon>Brassiceae</taxon>
        <taxon>Brassica</taxon>
    </lineage>
</organism>
<reference evidence="1" key="1">
    <citation type="submission" date="2012-04" db="EMBL/GenBank/DDBJ databases">
        <title>Identification and Characterization of BLMR1 Conferring Resistance to Leptosphaeria maculans in Brassica napus L.</title>
        <authorList>
            <person name="Li G.Y."/>
            <person name="Long Y.M."/>
        </authorList>
    </citation>
    <scope>NUCLEOTIDE SEQUENCE</scope>
</reference>
<keyword evidence="1" id="KW-0547">Nucleotide-binding</keyword>
<proteinExistence type="predicted"/>
<dbReference type="AlphaFoldDB" id="I7DDZ6"/>
<dbReference type="EMBL" id="JQ979417">
    <property type="protein sequence ID" value="AFO66526.1"/>
    <property type="molecule type" value="Genomic_DNA"/>
</dbReference>
<accession>I7DDZ6</accession>
<keyword evidence="1" id="KW-0067">ATP-binding</keyword>
<name>I7DDZ6_BRANA</name>
<protein>
    <submittedName>
        <fullName evidence="1">Putative UvrD/REP helicase</fullName>
    </submittedName>
</protein>
<sequence length="161" mass="19458">MHSKCKELNCKLRRKHLRRRRLIVIVNFDKHTIEIDHRQARPNQGKKKKERDSPHVVQIENFERKKATLSRSYHLFLTWKINQTPRERKLYNTFVNKTKKGWTFREKEREREIFDGVVDKSTDRDMEKETNFGWIVVNMLANLNVLHSQSPSSFLQTPCLR</sequence>
<keyword evidence="1" id="KW-0378">Hydrolase</keyword>